<evidence type="ECO:0000313" key="3">
    <source>
        <dbReference type="Proteomes" id="UP001343257"/>
    </source>
</evidence>
<feature type="transmembrane region" description="Helical" evidence="1">
    <location>
        <begin position="105"/>
        <end position="124"/>
    </location>
</feature>
<accession>A0ABU6Q0X2</accession>
<sequence>MIPHIVFWFWYAAGAILLIFFGVPDALKFSNGLFLVFYGLYALYLASQAVFRTASPRTFRSKRLHLWVAGIGIGLGGMAIEWLGVHSGWPFGTYGYTDILGVPVYGVPITMGFAWIAVVCNGALIGRYSPGIRGRLLRALSTGGWTVMIDLCLDPVAYNRRFWFWESSGGFYGVPWNNYISWFLIAALLSMLVPDLALDRRTARQGAFLLQMILLLFGILALQAGLQGSFAAALAGIILAEVRLRHADRRQIQAI</sequence>
<keyword evidence="1" id="KW-1133">Transmembrane helix</keyword>
<dbReference type="InterPro" id="IPR007354">
    <property type="entry name" value="CruF-like"/>
</dbReference>
<keyword evidence="3" id="KW-1185">Reference proteome</keyword>
<comment type="caution">
    <text evidence="2">The sequence shown here is derived from an EMBL/GenBank/DDBJ whole genome shotgun (WGS) entry which is preliminary data.</text>
</comment>
<keyword evidence="1" id="KW-0472">Membrane</keyword>
<evidence type="ECO:0000256" key="1">
    <source>
        <dbReference type="SAM" id="Phobius"/>
    </source>
</evidence>
<keyword evidence="1" id="KW-0812">Transmembrane</keyword>
<dbReference type="Proteomes" id="UP001343257">
    <property type="component" value="Unassembled WGS sequence"/>
</dbReference>
<feature type="transmembrane region" description="Helical" evidence="1">
    <location>
        <begin position="66"/>
        <end position="85"/>
    </location>
</feature>
<reference evidence="2 3" key="1">
    <citation type="submission" date="2023-03" db="EMBL/GenBank/DDBJ databases">
        <title>Bacillus Genome Sequencing.</title>
        <authorList>
            <person name="Dunlap C."/>
        </authorList>
    </citation>
    <scope>NUCLEOTIDE SEQUENCE [LARGE SCALE GENOMIC DNA]</scope>
    <source>
        <strain evidence="2 3">NRS-52</strain>
    </source>
</reference>
<organism evidence="2 3">
    <name type="scientific">Paenibacillus chibensis</name>
    <dbReference type="NCBI Taxonomy" id="59846"/>
    <lineage>
        <taxon>Bacteria</taxon>
        <taxon>Bacillati</taxon>
        <taxon>Bacillota</taxon>
        <taxon>Bacilli</taxon>
        <taxon>Bacillales</taxon>
        <taxon>Paenibacillaceae</taxon>
        <taxon>Paenibacillus</taxon>
    </lineage>
</organism>
<name>A0ABU6Q0X2_9BACL</name>
<feature type="transmembrane region" description="Helical" evidence="1">
    <location>
        <begin position="29"/>
        <end position="46"/>
    </location>
</feature>
<dbReference type="PANTHER" id="PTHR39419:SF1">
    <property type="entry name" value="SLL0814 PROTEIN"/>
    <property type="match status" value="1"/>
</dbReference>
<feature type="transmembrane region" description="Helical" evidence="1">
    <location>
        <begin position="205"/>
        <end position="222"/>
    </location>
</feature>
<protein>
    <submittedName>
        <fullName evidence="2">Carotenoid biosynthesis protein</fullName>
    </submittedName>
</protein>
<dbReference type="RefSeq" id="WP_328282193.1">
    <property type="nucleotide sequence ID" value="NZ_JARTLD010000079.1"/>
</dbReference>
<feature type="transmembrane region" description="Helical" evidence="1">
    <location>
        <begin position="136"/>
        <end position="159"/>
    </location>
</feature>
<dbReference type="EMBL" id="JARTLD010000079">
    <property type="protein sequence ID" value="MED5020766.1"/>
    <property type="molecule type" value="Genomic_DNA"/>
</dbReference>
<evidence type="ECO:0000313" key="2">
    <source>
        <dbReference type="EMBL" id="MED5020766.1"/>
    </source>
</evidence>
<feature type="transmembrane region" description="Helical" evidence="1">
    <location>
        <begin position="5"/>
        <end position="23"/>
    </location>
</feature>
<gene>
    <name evidence="2" type="ORF">P9847_26245</name>
</gene>
<dbReference type="PANTHER" id="PTHR39419">
    <property type="entry name" value="SLL0814 PROTEIN"/>
    <property type="match status" value="1"/>
</dbReference>
<proteinExistence type="predicted"/>
<dbReference type="Pfam" id="PF04240">
    <property type="entry name" value="Caroten_synth"/>
    <property type="match status" value="1"/>
</dbReference>
<feature type="transmembrane region" description="Helical" evidence="1">
    <location>
        <begin position="179"/>
        <end position="198"/>
    </location>
</feature>